<protein>
    <submittedName>
        <fullName evidence="2">Uncharacterized protein</fullName>
    </submittedName>
</protein>
<feature type="region of interest" description="Disordered" evidence="1">
    <location>
        <begin position="111"/>
        <end position="151"/>
    </location>
</feature>
<name>A0A5B0MNH5_PUCGR</name>
<dbReference type="EMBL" id="VSWC01000144">
    <property type="protein sequence ID" value="KAA1078505.1"/>
    <property type="molecule type" value="Genomic_DNA"/>
</dbReference>
<evidence type="ECO:0000313" key="2">
    <source>
        <dbReference type="EMBL" id="KAA1078505.1"/>
    </source>
</evidence>
<proteinExistence type="predicted"/>
<sequence length="176" mass="20380">MRLVIIPQLKQHSDSFTAKAAKPKTERQLRLENEKAERAIARNMQDQRKIGDSREKSLNFPRKEVYAGKVADSIKRFSYLLGQTELFRHFCNLKEQREPEFAKLLPESENKCIQKKTKPDGQHRGQKTVKEDDEELLAADKQGDDSQLARYDEPFVFTESPSYTKGGSMRDYQVQG</sequence>
<dbReference type="Proteomes" id="UP000324748">
    <property type="component" value="Unassembled WGS sequence"/>
</dbReference>
<gene>
    <name evidence="2" type="ORF">PGT21_035819</name>
</gene>
<evidence type="ECO:0000313" key="3">
    <source>
        <dbReference type="Proteomes" id="UP000324748"/>
    </source>
</evidence>
<dbReference type="OrthoDB" id="2691546at2759"/>
<evidence type="ECO:0000256" key="1">
    <source>
        <dbReference type="SAM" id="MobiDB-lite"/>
    </source>
</evidence>
<keyword evidence="3" id="KW-1185">Reference proteome</keyword>
<comment type="caution">
    <text evidence="2">The sequence shown here is derived from an EMBL/GenBank/DDBJ whole genome shotgun (WGS) entry which is preliminary data.</text>
</comment>
<dbReference type="AlphaFoldDB" id="A0A5B0MNH5"/>
<organism evidence="2 3">
    <name type="scientific">Puccinia graminis f. sp. tritici</name>
    <dbReference type="NCBI Taxonomy" id="56615"/>
    <lineage>
        <taxon>Eukaryota</taxon>
        <taxon>Fungi</taxon>
        <taxon>Dikarya</taxon>
        <taxon>Basidiomycota</taxon>
        <taxon>Pucciniomycotina</taxon>
        <taxon>Pucciniomycetes</taxon>
        <taxon>Pucciniales</taxon>
        <taxon>Pucciniaceae</taxon>
        <taxon>Puccinia</taxon>
    </lineage>
</organism>
<feature type="compositionally biased region" description="Basic and acidic residues" evidence="1">
    <location>
        <begin position="111"/>
        <end position="123"/>
    </location>
</feature>
<reference evidence="2 3" key="1">
    <citation type="submission" date="2019-05" db="EMBL/GenBank/DDBJ databases">
        <title>Emergence of the Ug99 lineage of the wheat stem rust pathogen through somatic hybridization.</title>
        <authorList>
            <person name="Li F."/>
            <person name="Upadhyaya N.M."/>
            <person name="Sperschneider J."/>
            <person name="Matny O."/>
            <person name="Nguyen-Phuc H."/>
            <person name="Mago R."/>
            <person name="Raley C."/>
            <person name="Miller M.E."/>
            <person name="Silverstein K.A.T."/>
            <person name="Henningsen E."/>
            <person name="Hirsch C.D."/>
            <person name="Visser B."/>
            <person name="Pretorius Z.A."/>
            <person name="Steffenson B.J."/>
            <person name="Schwessinger B."/>
            <person name="Dodds P.N."/>
            <person name="Figueroa M."/>
        </authorList>
    </citation>
    <scope>NUCLEOTIDE SEQUENCE [LARGE SCALE GENOMIC DNA]</scope>
    <source>
        <strain evidence="2">21-0</strain>
    </source>
</reference>
<accession>A0A5B0MNH5</accession>